<evidence type="ECO:0000313" key="2">
    <source>
        <dbReference type="Proteomes" id="UP000268469"/>
    </source>
</evidence>
<sequence>MKQIGIVMIIIVFALQCTQRTVVRVEKPATAPEMLLKPVAPVAEDDEVVETFVDGKIDWGCGIIKAKGTGVVDPNNPNKPQARLMAQRAAIVVAQRNLLELIKGVRVTSETYVEDYMAKSDLIHTRVQGVVKGAKQIGEPKYDEEQGVVEVELGVYLYEAKGLCDAIISLSAPLSTEYEDLTPRAKELLQKYSGVVFDASDVGLKPSMFPKIYDEDGNLILDTRTYFEKKTEYGRRFVQYIKNLDKILNNPELKDNPLIIKIKDIRGKLGSDIVISKKDADRYKWLKDIFHFLLKAGRIFVKTL</sequence>
<protein>
    <recommendedName>
        <fullName evidence="3">LPP20 lipoprotein</fullName>
    </recommendedName>
</protein>
<dbReference type="Proteomes" id="UP000268469">
    <property type="component" value="Unassembled WGS sequence"/>
</dbReference>
<gene>
    <name evidence="1" type="ORF">DRP53_08940</name>
</gene>
<organism evidence="1 2">
    <name type="scientific">candidate division WOR-3 bacterium</name>
    <dbReference type="NCBI Taxonomy" id="2052148"/>
    <lineage>
        <taxon>Bacteria</taxon>
        <taxon>Bacteria division WOR-3</taxon>
    </lineage>
</organism>
<comment type="caution">
    <text evidence="1">The sequence shown here is derived from an EMBL/GenBank/DDBJ whole genome shotgun (WGS) entry which is preliminary data.</text>
</comment>
<accession>A0A660SGS1</accession>
<name>A0A660SGS1_UNCW3</name>
<evidence type="ECO:0008006" key="3">
    <source>
        <dbReference type="Google" id="ProtNLM"/>
    </source>
</evidence>
<dbReference type="AlphaFoldDB" id="A0A660SGS1"/>
<dbReference type="EMBL" id="QNBE01000100">
    <property type="protein sequence ID" value="RKX69191.1"/>
    <property type="molecule type" value="Genomic_DNA"/>
</dbReference>
<reference evidence="1 2" key="1">
    <citation type="submission" date="2018-06" db="EMBL/GenBank/DDBJ databases">
        <title>Extensive metabolic versatility and redundancy in microbially diverse, dynamic hydrothermal sediments.</title>
        <authorList>
            <person name="Dombrowski N."/>
            <person name="Teske A."/>
            <person name="Baker B.J."/>
        </authorList>
    </citation>
    <scope>NUCLEOTIDE SEQUENCE [LARGE SCALE GENOMIC DNA]</scope>
    <source>
        <strain evidence="1">B36_G15</strain>
    </source>
</reference>
<evidence type="ECO:0000313" key="1">
    <source>
        <dbReference type="EMBL" id="RKX69191.1"/>
    </source>
</evidence>
<proteinExistence type="predicted"/>